<feature type="domain" description="C2H2-type" evidence="11">
    <location>
        <begin position="467"/>
        <end position="489"/>
    </location>
</feature>
<feature type="region of interest" description="Disordered" evidence="10">
    <location>
        <begin position="536"/>
        <end position="565"/>
    </location>
</feature>
<evidence type="ECO:0000313" key="12">
    <source>
        <dbReference type="EMBL" id="KAE9992492.1"/>
    </source>
</evidence>
<dbReference type="SMART" id="SM00355">
    <property type="entry name" value="ZnF_C2H2"/>
    <property type="match status" value="2"/>
</dbReference>
<gene>
    <name evidence="12" type="ORF">EG327_008752</name>
</gene>
<evidence type="ECO:0000259" key="11">
    <source>
        <dbReference type="PROSITE" id="PS50157"/>
    </source>
</evidence>
<evidence type="ECO:0000256" key="6">
    <source>
        <dbReference type="ARBA" id="ARBA00023015"/>
    </source>
</evidence>
<keyword evidence="13" id="KW-1185">Reference proteome</keyword>
<dbReference type="PANTHER" id="PTHR40626">
    <property type="entry name" value="MIP31509P"/>
    <property type="match status" value="1"/>
</dbReference>
<feature type="compositionally biased region" description="Basic and acidic residues" evidence="10">
    <location>
        <begin position="547"/>
        <end position="556"/>
    </location>
</feature>
<dbReference type="SUPFAM" id="SSF57667">
    <property type="entry name" value="beta-beta-alpha zinc fingers"/>
    <property type="match status" value="1"/>
</dbReference>
<protein>
    <recommendedName>
        <fullName evidence="11">C2H2-type domain-containing protein</fullName>
    </recommendedName>
</protein>
<dbReference type="Pfam" id="PF00096">
    <property type="entry name" value="zf-C2H2"/>
    <property type="match status" value="2"/>
</dbReference>
<keyword evidence="7" id="KW-0804">Transcription</keyword>
<dbReference type="EMBL" id="WNWR01000056">
    <property type="protein sequence ID" value="KAE9992492.1"/>
    <property type="molecule type" value="Genomic_DNA"/>
</dbReference>
<dbReference type="InterPro" id="IPR051059">
    <property type="entry name" value="VerF-like"/>
</dbReference>
<dbReference type="InterPro" id="IPR036236">
    <property type="entry name" value="Znf_C2H2_sf"/>
</dbReference>
<evidence type="ECO:0000313" key="13">
    <source>
        <dbReference type="Proteomes" id="UP000490939"/>
    </source>
</evidence>
<keyword evidence="8" id="KW-0539">Nucleus</keyword>
<evidence type="ECO:0000256" key="5">
    <source>
        <dbReference type="ARBA" id="ARBA00022833"/>
    </source>
</evidence>
<dbReference type="InterPro" id="IPR013087">
    <property type="entry name" value="Znf_C2H2_type"/>
</dbReference>
<dbReference type="AlphaFoldDB" id="A0A8H3VLJ6"/>
<comment type="subcellular location">
    <subcellularLocation>
        <location evidence="1">Nucleus</location>
    </subcellularLocation>
</comment>
<dbReference type="GO" id="GO:0000981">
    <property type="term" value="F:DNA-binding transcription factor activity, RNA polymerase II-specific"/>
    <property type="evidence" value="ECO:0007669"/>
    <property type="project" value="InterPro"/>
</dbReference>
<name>A0A8H3VLJ6_VENIN</name>
<dbReference type="PROSITE" id="PS50157">
    <property type="entry name" value="ZINC_FINGER_C2H2_2"/>
    <property type="match status" value="2"/>
</dbReference>
<evidence type="ECO:0000256" key="3">
    <source>
        <dbReference type="ARBA" id="ARBA00022737"/>
    </source>
</evidence>
<dbReference type="GO" id="GO:0000978">
    <property type="term" value="F:RNA polymerase II cis-regulatory region sequence-specific DNA binding"/>
    <property type="evidence" value="ECO:0007669"/>
    <property type="project" value="InterPro"/>
</dbReference>
<evidence type="ECO:0000256" key="8">
    <source>
        <dbReference type="ARBA" id="ARBA00023242"/>
    </source>
</evidence>
<evidence type="ECO:0000256" key="2">
    <source>
        <dbReference type="ARBA" id="ARBA00022723"/>
    </source>
</evidence>
<feature type="compositionally biased region" description="Low complexity" evidence="10">
    <location>
        <begin position="9"/>
        <end position="20"/>
    </location>
</feature>
<dbReference type="GO" id="GO:0008270">
    <property type="term" value="F:zinc ion binding"/>
    <property type="evidence" value="ECO:0007669"/>
    <property type="project" value="UniProtKB-KW"/>
</dbReference>
<evidence type="ECO:0000256" key="4">
    <source>
        <dbReference type="ARBA" id="ARBA00022771"/>
    </source>
</evidence>
<evidence type="ECO:0000256" key="9">
    <source>
        <dbReference type="PROSITE-ProRule" id="PRU00042"/>
    </source>
</evidence>
<dbReference type="FunFam" id="3.30.160.60:FF:000757">
    <property type="entry name" value="Transcription factor Msn2p"/>
    <property type="match status" value="1"/>
</dbReference>
<accession>A0A8H3VLJ6</accession>
<keyword evidence="4 9" id="KW-0863">Zinc-finger</keyword>
<sequence length="565" mass="62702">MEGQYASHPQPGFGQQPFFFYNPEGENRQHGQFTPQPHGLPYPPQHMHPHQMTMYAPSSYERPQSASPQAPYVQRSQYQQPLMTPVHSPQPMYQKPQIVLQQESPYLFSLDTDCYAPSTPPLSISGSAGSSPPSTTGILPTPVYSTFNSQCVDAKPGRDQEFSEMLASDNWDVASPPMTPGFINSAQQGSYLLSAHECPSLSPSPTPAPCCDADASFCDPRNLSVSSADSSNYNNLPTLCPGDEEAQDLMLRGEIFSLKSEDHKATPQHCFNVSGLPAFEPLFELDEEEAHSHFHSSESVHYLGNKRQRTDLAAFDQESLLSEESFGDFEEELSAPGLLTPYDTDVSFSSQDDMKPKSKKRSPKRARGEEDADSEAQSSTKDSKSRSASTAEQNEQDQQDANENAVASSDDAQTPPTPQPISRRGRKQSLTEDPSKTFVCTLCSRRFRRQEHLKRHYRSLHTHDKPFECTDCGKKFSRSDNLSQHQRTHGTGSIVMGVLDDSHMRMPMQHEQYVTQEASQMGAILFDAALAASANITSSSSSSSSMSDRDSMSDRKSNKKRKRDD</sequence>
<keyword evidence="6" id="KW-0805">Transcription regulation</keyword>
<dbReference type="Gene3D" id="3.30.160.60">
    <property type="entry name" value="Classic Zinc Finger"/>
    <property type="match status" value="2"/>
</dbReference>
<proteinExistence type="predicted"/>
<feature type="region of interest" description="Disordered" evidence="10">
    <location>
        <begin position="1"/>
        <end position="51"/>
    </location>
</feature>
<comment type="caution">
    <text evidence="12">The sequence shown here is derived from an EMBL/GenBank/DDBJ whole genome shotgun (WGS) entry which is preliminary data.</text>
</comment>
<feature type="domain" description="C2H2-type" evidence="11">
    <location>
        <begin position="438"/>
        <end position="466"/>
    </location>
</feature>
<dbReference type="FunFam" id="3.30.160.60:FF:000141">
    <property type="entry name" value="C2H2 zinc finger protein"/>
    <property type="match status" value="1"/>
</dbReference>
<keyword evidence="3" id="KW-0677">Repeat</keyword>
<evidence type="ECO:0000256" key="1">
    <source>
        <dbReference type="ARBA" id="ARBA00004123"/>
    </source>
</evidence>
<feature type="compositionally biased region" description="Low complexity" evidence="10">
    <location>
        <begin position="536"/>
        <end position="546"/>
    </location>
</feature>
<dbReference type="GO" id="GO:0005634">
    <property type="term" value="C:nucleus"/>
    <property type="evidence" value="ECO:0007669"/>
    <property type="project" value="UniProtKB-SubCell"/>
</dbReference>
<organism evidence="12 13">
    <name type="scientific">Venturia inaequalis</name>
    <name type="common">Apple scab fungus</name>
    <dbReference type="NCBI Taxonomy" id="5025"/>
    <lineage>
        <taxon>Eukaryota</taxon>
        <taxon>Fungi</taxon>
        <taxon>Dikarya</taxon>
        <taxon>Ascomycota</taxon>
        <taxon>Pezizomycotina</taxon>
        <taxon>Dothideomycetes</taxon>
        <taxon>Pleosporomycetidae</taxon>
        <taxon>Venturiales</taxon>
        <taxon>Venturiaceae</taxon>
        <taxon>Venturia</taxon>
    </lineage>
</organism>
<dbReference type="PROSITE" id="PS00028">
    <property type="entry name" value="ZINC_FINGER_C2H2_1"/>
    <property type="match status" value="2"/>
</dbReference>
<keyword evidence="5" id="KW-0862">Zinc</keyword>
<dbReference type="Proteomes" id="UP000490939">
    <property type="component" value="Unassembled WGS sequence"/>
</dbReference>
<feature type="region of interest" description="Disordered" evidence="10">
    <location>
        <begin position="337"/>
        <end position="432"/>
    </location>
</feature>
<keyword evidence="2" id="KW-0479">Metal-binding</keyword>
<evidence type="ECO:0000256" key="10">
    <source>
        <dbReference type="SAM" id="MobiDB-lite"/>
    </source>
</evidence>
<dbReference type="PANTHER" id="PTHR40626:SF23">
    <property type="entry name" value="TRANSCRIPTION FACTOR WITH C2H2 AND ZN(2)-CYS(6) DNA BINDING DOMAIN (EUROFUNG)"/>
    <property type="match status" value="1"/>
</dbReference>
<reference evidence="12 13" key="1">
    <citation type="submission" date="2019-07" db="EMBL/GenBank/DDBJ databases">
        <title>Venturia inaequalis Genome Resource.</title>
        <authorList>
            <person name="Lichtner F.J."/>
        </authorList>
    </citation>
    <scope>NUCLEOTIDE SEQUENCE [LARGE SCALE GENOMIC DNA]</scope>
    <source>
        <strain evidence="12 13">DMI_063113</strain>
    </source>
</reference>
<evidence type="ECO:0000256" key="7">
    <source>
        <dbReference type="ARBA" id="ARBA00023163"/>
    </source>
</evidence>
<dbReference type="GO" id="GO:0000785">
    <property type="term" value="C:chromatin"/>
    <property type="evidence" value="ECO:0007669"/>
    <property type="project" value="TreeGrafter"/>
</dbReference>